<dbReference type="PANTHER" id="PTHR22955">
    <property type="entry name" value="RETROTRANSPOSON"/>
    <property type="match status" value="1"/>
</dbReference>
<dbReference type="Proteomes" id="UP000054047">
    <property type="component" value="Unassembled WGS sequence"/>
</dbReference>
<dbReference type="SUPFAM" id="SSF53098">
    <property type="entry name" value="Ribonuclease H-like"/>
    <property type="match status" value="1"/>
</dbReference>
<evidence type="ECO:0000313" key="2">
    <source>
        <dbReference type="Proteomes" id="UP000054047"/>
    </source>
</evidence>
<name>A0A0C2F711_9BILA</name>
<dbReference type="EMBL" id="KN793016">
    <property type="protein sequence ID" value="KIH42749.1"/>
    <property type="molecule type" value="Genomic_DNA"/>
</dbReference>
<dbReference type="GO" id="GO:0003676">
    <property type="term" value="F:nucleic acid binding"/>
    <property type="evidence" value="ECO:0007669"/>
    <property type="project" value="InterPro"/>
</dbReference>
<dbReference type="InterPro" id="IPR012337">
    <property type="entry name" value="RNaseH-like_sf"/>
</dbReference>
<gene>
    <name evidence="1" type="ORF">ANCDUO_27262</name>
</gene>
<dbReference type="AlphaFoldDB" id="A0A0C2F711"/>
<keyword evidence="2" id="KW-1185">Reference proteome</keyword>
<dbReference type="PANTHER" id="PTHR22955:SF65">
    <property type="entry name" value="INTEGRASE CATALYTIC DOMAIN-CONTAINING PROTEIN"/>
    <property type="match status" value="1"/>
</dbReference>
<dbReference type="InterPro" id="IPR008042">
    <property type="entry name" value="Retrotrans_Pao"/>
</dbReference>
<evidence type="ECO:0000313" key="1">
    <source>
        <dbReference type="EMBL" id="KIH42749.1"/>
    </source>
</evidence>
<sequence length="263" mass="30410">MIDFTVSLPRRVTQRQGCTKQTLSVFVDSSKRVYACVAYITTETEEGRYTRLYCAKSKQTDRTQTIPKLELLAIFIGMNMTEYIITKSGLKYDKVNIFSDSTIVLAWIHSKKRLPSLVTKLTQKIQMSRERIASIQKIRFYHVPTEENVAVHATGGLSREAARNHAWFKGLEWLNSTESNWPVSTFEELTQTDEDECYAFLNTIEETNKIAHEKARIWPTEKIISYDKIKRIVAYSLRFVRNISRSRIASIDCCETFDLIPNA</sequence>
<dbReference type="InterPro" id="IPR036397">
    <property type="entry name" value="RNaseH_sf"/>
</dbReference>
<organism evidence="1 2">
    <name type="scientific">Ancylostoma duodenale</name>
    <dbReference type="NCBI Taxonomy" id="51022"/>
    <lineage>
        <taxon>Eukaryota</taxon>
        <taxon>Metazoa</taxon>
        <taxon>Ecdysozoa</taxon>
        <taxon>Nematoda</taxon>
        <taxon>Chromadorea</taxon>
        <taxon>Rhabditida</taxon>
        <taxon>Rhabditina</taxon>
        <taxon>Rhabditomorpha</taxon>
        <taxon>Strongyloidea</taxon>
        <taxon>Ancylostomatidae</taxon>
        <taxon>Ancylostomatinae</taxon>
        <taxon>Ancylostoma</taxon>
    </lineage>
</organism>
<protein>
    <submittedName>
        <fullName evidence="1">Uncharacterized protein</fullName>
    </submittedName>
</protein>
<accession>A0A0C2F711</accession>
<dbReference type="Gene3D" id="3.30.420.10">
    <property type="entry name" value="Ribonuclease H-like superfamily/Ribonuclease H"/>
    <property type="match status" value="1"/>
</dbReference>
<dbReference type="Pfam" id="PF05380">
    <property type="entry name" value="Peptidase_A17"/>
    <property type="match status" value="1"/>
</dbReference>
<reference evidence="1 2" key="1">
    <citation type="submission" date="2013-12" db="EMBL/GenBank/DDBJ databases">
        <title>Draft genome of the parsitic nematode Ancylostoma duodenale.</title>
        <authorList>
            <person name="Mitreva M."/>
        </authorList>
    </citation>
    <scope>NUCLEOTIDE SEQUENCE [LARGE SCALE GENOMIC DNA]</scope>
    <source>
        <strain evidence="1 2">Zhejiang</strain>
    </source>
</reference>
<proteinExistence type="predicted"/>
<dbReference type="OrthoDB" id="5872779at2759"/>